<dbReference type="PANTHER" id="PTHR12970:SF1">
    <property type="entry name" value="PROTEASOME ASSEMBLY CHAPERONE 2"/>
    <property type="match status" value="1"/>
</dbReference>
<evidence type="ECO:0000313" key="4">
    <source>
        <dbReference type="EMBL" id="KMS65501.1"/>
    </source>
</evidence>
<dbReference type="OrthoDB" id="10260712at2759"/>
<dbReference type="AlphaFoldDB" id="A0A0J7YPL2"/>
<gene>
    <name evidence="4" type="ORF">BVRB_035360</name>
</gene>
<keyword evidence="2" id="KW-0143">Chaperone</keyword>
<dbReference type="Gramene" id="KMS65501">
    <property type="protein sequence ID" value="KMS65501"/>
    <property type="gene ID" value="BVRB_035360"/>
</dbReference>
<dbReference type="Gene3D" id="3.40.50.10900">
    <property type="entry name" value="PAC-like subunit"/>
    <property type="match status" value="1"/>
</dbReference>
<dbReference type="Pfam" id="PF09754">
    <property type="entry name" value="PAC2"/>
    <property type="match status" value="1"/>
</dbReference>
<proteinExistence type="inferred from homology"/>
<dbReference type="InterPro" id="IPR038389">
    <property type="entry name" value="PSMG2_sf"/>
</dbReference>
<reference evidence="4 5" key="1">
    <citation type="journal article" date="2014" name="Nature">
        <title>The genome of the recently domesticated crop plant sugar beet (Beta vulgaris).</title>
        <authorList>
            <person name="Dohm J.C."/>
            <person name="Minoche A.E."/>
            <person name="Holtgrawe D."/>
            <person name="Capella-Gutierrez S."/>
            <person name="Zakrzewski F."/>
            <person name="Tafer H."/>
            <person name="Rupp O."/>
            <person name="Sorensen T.R."/>
            <person name="Stracke R."/>
            <person name="Reinhardt R."/>
            <person name="Goesmann A."/>
            <person name="Kraft T."/>
            <person name="Schulz B."/>
            <person name="Stadler P.F."/>
            <person name="Schmidt T."/>
            <person name="Gabaldon T."/>
            <person name="Lehrach H."/>
            <person name="Weisshaar B."/>
            <person name="Himmelbauer H."/>
        </authorList>
    </citation>
    <scope>NUCLEOTIDE SEQUENCE [LARGE SCALE GENOMIC DNA]</scope>
    <source>
        <tissue evidence="4">Taproot</tissue>
    </source>
</reference>
<evidence type="ECO:0000256" key="2">
    <source>
        <dbReference type="ARBA" id="ARBA00023186"/>
    </source>
</evidence>
<sequence>PAVSIGNVGQLCVDLLINTEKTFHLKKIGILTSKFVLPLVGYLGANSNQLTLALEVYHSSEWGITVVQQRTPVIIGKHDEFCEEVSQWIESIGFASVLVLASSPAYRRSDRQLQGDSPDAIFGFKRRL</sequence>
<dbReference type="EMBL" id="KQ107737">
    <property type="protein sequence ID" value="KMS65501.1"/>
    <property type="molecule type" value="Genomic_DNA"/>
</dbReference>
<evidence type="ECO:0000256" key="1">
    <source>
        <dbReference type="ARBA" id="ARBA00019186"/>
    </source>
</evidence>
<name>A0A0J7YPL2_BETVV</name>
<keyword evidence="5" id="KW-1185">Reference proteome</keyword>
<protein>
    <recommendedName>
        <fullName evidence="1">Proteasome assembly chaperone 2</fullName>
    </recommendedName>
</protein>
<feature type="non-terminal residue" evidence="4">
    <location>
        <position position="1"/>
    </location>
</feature>
<dbReference type="Proteomes" id="UP000035740">
    <property type="component" value="Unassembled WGS sequence"/>
</dbReference>
<dbReference type="GO" id="GO:0005634">
    <property type="term" value="C:nucleus"/>
    <property type="evidence" value="ECO:0007669"/>
    <property type="project" value="TreeGrafter"/>
</dbReference>
<evidence type="ECO:0000313" key="5">
    <source>
        <dbReference type="Proteomes" id="UP000035740"/>
    </source>
</evidence>
<dbReference type="GO" id="GO:0005829">
    <property type="term" value="C:cytosol"/>
    <property type="evidence" value="ECO:0007669"/>
    <property type="project" value="TreeGrafter"/>
</dbReference>
<evidence type="ECO:0000256" key="3">
    <source>
        <dbReference type="ARBA" id="ARBA00025745"/>
    </source>
</evidence>
<dbReference type="PANTHER" id="PTHR12970">
    <property type="entry name" value="PROTEASOME ASSEMBLY CHAPERONE 2"/>
    <property type="match status" value="1"/>
</dbReference>
<accession>A0A0J7YPL2</accession>
<comment type="similarity">
    <text evidence="3">Belongs to the PSMG2 family.</text>
</comment>
<dbReference type="InterPro" id="IPR019151">
    <property type="entry name" value="Proteasome_assmbl_chaperone_2"/>
</dbReference>
<organism evidence="4 5">
    <name type="scientific">Beta vulgaris subsp. vulgaris</name>
    <name type="common">Beet</name>
    <dbReference type="NCBI Taxonomy" id="3555"/>
    <lineage>
        <taxon>Eukaryota</taxon>
        <taxon>Viridiplantae</taxon>
        <taxon>Streptophyta</taxon>
        <taxon>Embryophyta</taxon>
        <taxon>Tracheophyta</taxon>
        <taxon>Spermatophyta</taxon>
        <taxon>Magnoliopsida</taxon>
        <taxon>eudicotyledons</taxon>
        <taxon>Gunneridae</taxon>
        <taxon>Pentapetalae</taxon>
        <taxon>Caryophyllales</taxon>
        <taxon>Chenopodiaceae</taxon>
        <taxon>Betoideae</taxon>
        <taxon>Beta</taxon>
    </lineage>
</organism>
<dbReference type="InterPro" id="IPR016562">
    <property type="entry name" value="Proteasome_assmbl_chp_2_euk"/>
</dbReference>
<dbReference type="GO" id="GO:0043248">
    <property type="term" value="P:proteasome assembly"/>
    <property type="evidence" value="ECO:0007669"/>
    <property type="project" value="TreeGrafter"/>
</dbReference>